<evidence type="ECO:0000313" key="7">
    <source>
        <dbReference type="Proteomes" id="UP001501207"/>
    </source>
</evidence>
<evidence type="ECO:0000259" key="5">
    <source>
        <dbReference type="PROSITE" id="PS51007"/>
    </source>
</evidence>
<reference evidence="7" key="1">
    <citation type="journal article" date="2019" name="Int. J. Syst. Evol. Microbiol.">
        <title>The Global Catalogue of Microorganisms (GCM) 10K type strain sequencing project: providing services to taxonomists for standard genome sequencing and annotation.</title>
        <authorList>
            <consortium name="The Broad Institute Genomics Platform"/>
            <consortium name="The Broad Institute Genome Sequencing Center for Infectious Disease"/>
            <person name="Wu L."/>
            <person name="Ma J."/>
        </authorList>
    </citation>
    <scope>NUCLEOTIDE SEQUENCE [LARGE SCALE GENOMIC DNA]</scope>
    <source>
        <strain evidence="7">JCM 17664</strain>
    </source>
</reference>
<keyword evidence="2 4" id="KW-0479">Metal-binding</keyword>
<dbReference type="PANTHER" id="PTHR33546:SF1">
    <property type="entry name" value="LARGE, MULTIFUNCTIONAL SECRETED PROTEIN"/>
    <property type="match status" value="1"/>
</dbReference>
<dbReference type="InterPro" id="IPR055557">
    <property type="entry name" value="DUF7133"/>
</dbReference>
<feature type="domain" description="Cytochrome c" evidence="5">
    <location>
        <begin position="857"/>
        <end position="991"/>
    </location>
</feature>
<dbReference type="SUPFAM" id="SSF50952">
    <property type="entry name" value="Soluble quinoprotein glucose dehydrogenase"/>
    <property type="match status" value="1"/>
</dbReference>
<dbReference type="Gene3D" id="1.25.10.10">
    <property type="entry name" value="Leucine-rich Repeat Variant"/>
    <property type="match status" value="1"/>
</dbReference>
<dbReference type="NCBIfam" id="TIGR02603">
    <property type="entry name" value="CxxCH_TIGR02603"/>
    <property type="match status" value="1"/>
</dbReference>
<keyword evidence="7" id="KW-1185">Reference proteome</keyword>
<dbReference type="SUPFAM" id="SSF46626">
    <property type="entry name" value="Cytochrome c"/>
    <property type="match status" value="1"/>
</dbReference>
<evidence type="ECO:0000256" key="1">
    <source>
        <dbReference type="ARBA" id="ARBA00022617"/>
    </source>
</evidence>
<organism evidence="6 7">
    <name type="scientific">Compostibacter hankyongensis</name>
    <dbReference type="NCBI Taxonomy" id="1007089"/>
    <lineage>
        <taxon>Bacteria</taxon>
        <taxon>Pseudomonadati</taxon>
        <taxon>Bacteroidota</taxon>
        <taxon>Chitinophagia</taxon>
        <taxon>Chitinophagales</taxon>
        <taxon>Chitinophagaceae</taxon>
        <taxon>Compostibacter</taxon>
    </lineage>
</organism>
<dbReference type="Pfam" id="PF00034">
    <property type="entry name" value="Cytochrom_C"/>
    <property type="match status" value="1"/>
</dbReference>
<dbReference type="InterPro" id="IPR011041">
    <property type="entry name" value="Quinoprot_gluc/sorb_DH_b-prop"/>
</dbReference>
<dbReference type="InterPro" id="IPR016024">
    <property type="entry name" value="ARM-type_fold"/>
</dbReference>
<dbReference type="Pfam" id="PF23500">
    <property type="entry name" value="DUF7133"/>
    <property type="match status" value="1"/>
</dbReference>
<proteinExistence type="predicted"/>
<dbReference type="SUPFAM" id="SSF48371">
    <property type="entry name" value="ARM repeat"/>
    <property type="match status" value="1"/>
</dbReference>
<evidence type="ECO:0000256" key="4">
    <source>
        <dbReference type="PROSITE-ProRule" id="PRU00433"/>
    </source>
</evidence>
<sequence length="991" mass="109546">MAGNADVARYLKSFQGLGALSDSSKATPAADALAGFRYPSDLAMDLVLSEPAVTQPVEISFDHRGRLWVVQYNQYPYPKGLKITNVDNYLRVTFDKVPDPPPDAVKGADKITFFEDTDGDGKYDKATDAINGLNIATSVALGRGRIWVLNPPYLLAYPDPDGNGIPDGPPVVHLSGFGIQDTHAVANSLTWGPDGWLYGAQGSTCTSTVSSSVTKNVFLQGQAIWRYNPVSHVFERFAEGGGNNPFNIEIDEKGRIYSGSNGTDRGPDYKQGGYYIKSWGKHGPLSNPYAFGYLPNMAHTGDKKRFTHAFIKYEGGALPERYEGKMIAINPLLNYVQLARFEPEGSSFRNIDEGHILETKDRWFRPVDIQAGPDGAVYLADWCDSRLSHVDPHDTWNKVTGRIYRLRNKDSAAAVPAFDLRAYSNEQLIALLSDKNEWFRRQAILLLGDRKDSTVIPALLRLFGSDNGQTALEALWAINLSGGFNDKIAVEALRHKDPYVRMWGVRLLGDAGKVSPAIAAQLARLAGHERHPEVRSQLASTAKRLPGPDAVPIIRNLLRNAGDMDDPDIPLLIWWAVESKSESDRAALLTLFRDPAVWNNAVVREVVLKRLMQRYIMAGGKDNYDAATRLLKLSPSMKLSRLLVAGLQEGLVDKDITELPPDLISLLKPFHAVFGEAPLILPLRMGEPKAVKEALGVIADDKAELGYRLAYVRLMGETERPDAVPVLLRLVESGQTPGTLRAAALWALSGYNLPEIGSRIIKAYPVFHADYYDRLAALNVLATRAEWARGLLTEIVKTRKISPKEIPDEIVHRLKLLGEQDINDAVEKLWPDARPLTSSEKAGTMSRVSKLIRSAPGDTTKGHTLFLSTCATCHRLNGEGGNIGPDLSGYDRHDLQTLLINIVDPNADIREGFEVQRIIMADGRTLEGRIVSRSGKSVTIRPPLGGEQMVLSADKIREIRPRLTSTMPERLLDKMPDRDVRDIFAYIMKMN</sequence>
<accession>A0ABP8FMT1</accession>
<dbReference type="Gene3D" id="1.10.760.10">
    <property type="entry name" value="Cytochrome c-like domain"/>
    <property type="match status" value="1"/>
</dbReference>
<evidence type="ECO:0000313" key="6">
    <source>
        <dbReference type="EMBL" id="GAA4307417.1"/>
    </source>
</evidence>
<dbReference type="InterPro" id="IPR013428">
    <property type="entry name" value="Membrane-bound_put_N"/>
</dbReference>
<dbReference type="InterPro" id="IPR011042">
    <property type="entry name" value="6-blade_b-propeller_TolB-like"/>
</dbReference>
<comment type="caution">
    <text evidence="6">The sequence shown here is derived from an EMBL/GenBank/DDBJ whole genome shotgun (WGS) entry which is preliminary data.</text>
</comment>
<dbReference type="InterPro" id="IPR009056">
    <property type="entry name" value="Cyt_c-like_dom"/>
</dbReference>
<gene>
    <name evidence="6" type="ORF">GCM10023143_13950</name>
</gene>
<name>A0ABP8FMT1_9BACT</name>
<dbReference type="InterPro" id="IPR011989">
    <property type="entry name" value="ARM-like"/>
</dbReference>
<evidence type="ECO:0000256" key="2">
    <source>
        <dbReference type="ARBA" id="ARBA00022723"/>
    </source>
</evidence>
<dbReference type="PROSITE" id="PS51007">
    <property type="entry name" value="CYTC"/>
    <property type="match status" value="1"/>
</dbReference>
<protein>
    <submittedName>
        <fullName evidence="6">HEAT repeat domain-containing protein</fullName>
    </submittedName>
</protein>
<dbReference type="InterPro" id="IPR004155">
    <property type="entry name" value="PBS_lyase_HEAT"/>
</dbReference>
<keyword evidence="3 4" id="KW-0408">Iron</keyword>
<dbReference type="SMART" id="SM00567">
    <property type="entry name" value="EZ_HEAT"/>
    <property type="match status" value="3"/>
</dbReference>
<evidence type="ECO:0000256" key="3">
    <source>
        <dbReference type="ARBA" id="ARBA00023004"/>
    </source>
</evidence>
<keyword evidence="1 4" id="KW-0349">Heme</keyword>
<dbReference type="Gene3D" id="2.120.10.30">
    <property type="entry name" value="TolB, C-terminal domain"/>
    <property type="match status" value="1"/>
</dbReference>
<dbReference type="Proteomes" id="UP001501207">
    <property type="component" value="Unassembled WGS sequence"/>
</dbReference>
<dbReference type="PANTHER" id="PTHR33546">
    <property type="entry name" value="LARGE, MULTIFUNCTIONAL SECRETED PROTEIN-RELATED"/>
    <property type="match status" value="1"/>
</dbReference>
<dbReference type="InterPro" id="IPR036909">
    <property type="entry name" value="Cyt_c-like_dom_sf"/>
</dbReference>
<dbReference type="NCBIfam" id="TIGR02604">
    <property type="entry name" value="Piru_Ver_Nterm"/>
    <property type="match status" value="1"/>
</dbReference>
<dbReference type="InterPro" id="IPR013427">
    <property type="entry name" value="Haem-bd_dom_put"/>
</dbReference>
<dbReference type="EMBL" id="BAABFN010000002">
    <property type="protein sequence ID" value="GAA4307417.1"/>
    <property type="molecule type" value="Genomic_DNA"/>
</dbReference>